<dbReference type="EMBL" id="AP018823">
    <property type="protein sequence ID" value="BBF85877.1"/>
    <property type="molecule type" value="Genomic_DNA"/>
</dbReference>
<gene>
    <name evidence="1" type="ORF">DLM_2262</name>
</gene>
<keyword evidence="2" id="KW-1185">Reference proteome</keyword>
<reference evidence="2" key="1">
    <citation type="journal article" date="2017" name="Biotechnol. Biofuels">
        <title>Evaluation of environmental bacterial communities as a factor affecting the growth of duckweed Lemna minor.</title>
        <authorList>
            <person name="Ishizawa H."/>
            <person name="Kuroda M."/>
            <person name="Morikawa M."/>
            <person name="Ike M."/>
        </authorList>
    </citation>
    <scope>NUCLEOTIDE SEQUENCE [LARGE SCALE GENOMIC DNA]</scope>
    <source>
        <strain evidence="2">H3</strain>
    </source>
</reference>
<protein>
    <submittedName>
        <fullName evidence="1">Uncharacterized protein</fullName>
    </submittedName>
</protein>
<evidence type="ECO:0000313" key="1">
    <source>
        <dbReference type="EMBL" id="BBF85877.1"/>
    </source>
</evidence>
<sequence>MAMTGLCLLTACSQQQSEQVQQAASAAIGAAHNSLQASSAPLAALRQQASNVTAEAKQHAATLLTENPALGNAVAILKQASDKADGKQQWQALEHKVGKYPADIGLYQTGVVAEALRQLLGSKFAVFQQNMQVSGPLSRDQLLYVSGNKPHEGGSEMAYLLLDPASRQLEVGLIEQGKLTVYRSGPALYRPAEITAMLSNIDGQP</sequence>
<evidence type="ECO:0000313" key="2">
    <source>
        <dbReference type="Proteomes" id="UP000198290"/>
    </source>
</evidence>
<reference evidence="1 2" key="2">
    <citation type="journal article" date="2017" name="Genome Announc.">
        <title>Draft genome sequence of Aquitalea magnusonii strain H3, a plant growth-promoting bacterium of duckweed Lemna minor.</title>
        <authorList>
            <person name="Ishizawa H."/>
            <person name="Kuroda M."/>
            <person name="Ike M."/>
        </authorList>
    </citation>
    <scope>NUCLEOTIDE SEQUENCE [LARGE SCALE GENOMIC DNA]</scope>
    <source>
        <strain evidence="1 2">H3</strain>
    </source>
</reference>
<dbReference type="AlphaFoldDB" id="A0A3G9GK52"/>
<organism evidence="1 2">
    <name type="scientific">Aquitalea magnusonii</name>
    <dbReference type="NCBI Taxonomy" id="332411"/>
    <lineage>
        <taxon>Bacteria</taxon>
        <taxon>Pseudomonadati</taxon>
        <taxon>Pseudomonadota</taxon>
        <taxon>Betaproteobacteria</taxon>
        <taxon>Neisseriales</taxon>
        <taxon>Chromobacteriaceae</taxon>
        <taxon>Aquitalea</taxon>
    </lineage>
</organism>
<reference evidence="2" key="3">
    <citation type="journal article" date="2017" name="Plant Physiol. Biochem.">
        <title>Differential oxidative and antioxidative response of duckweed Lemna minor toward plant growth promoting/inhibiting bacteria.</title>
        <authorList>
            <person name="Ishizawa H."/>
            <person name="Kuroda M."/>
            <person name="Morikawa M."/>
            <person name="Ike M."/>
        </authorList>
    </citation>
    <scope>NUCLEOTIDE SEQUENCE [LARGE SCALE GENOMIC DNA]</scope>
    <source>
        <strain evidence="2">H3</strain>
    </source>
</reference>
<name>A0A3G9GK52_9NEIS</name>
<dbReference type="Proteomes" id="UP000198290">
    <property type="component" value="Chromosome"/>
</dbReference>
<accession>A0A3G9GK52</accession>
<proteinExistence type="predicted"/>
<dbReference type="KEGG" id="amah:DLM_2262"/>